<proteinExistence type="predicted"/>
<gene>
    <name evidence="2" type="ORF">Clopa_0465</name>
</gene>
<dbReference type="STRING" id="86416.Clopa_0465"/>
<protein>
    <submittedName>
        <fullName evidence="2">Putative transcriptional regulator</fullName>
    </submittedName>
</protein>
<dbReference type="PANTHER" id="PTHR33169:SF13">
    <property type="entry name" value="PADR-FAMILY TRANSCRIPTIONAL REGULATOR"/>
    <property type="match status" value="1"/>
</dbReference>
<dbReference type="KEGG" id="cpas:Clopa_0465"/>
<dbReference type="PATRIC" id="fig|86416.3.peg.444"/>
<dbReference type="RefSeq" id="WP_015613847.1">
    <property type="nucleotide sequence ID" value="NC_021182.1"/>
</dbReference>
<dbReference type="EMBL" id="CP003261">
    <property type="protein sequence ID" value="AGK95520.1"/>
    <property type="molecule type" value="Genomic_DNA"/>
</dbReference>
<dbReference type="PANTHER" id="PTHR33169">
    <property type="entry name" value="PADR-FAMILY TRANSCRIPTIONAL REGULATOR"/>
    <property type="match status" value="1"/>
</dbReference>
<sequence length="105" mass="12388">MNIEKIRKRYIPMSETMFYILFSLQEERHGYAIMQYVRKLTKERIILGAGTIYQSLGKLESDGLIIHVKEIDRKKIYAITDTGEQILLEEAQRIKEIYHIVEGLL</sequence>
<dbReference type="InterPro" id="IPR036388">
    <property type="entry name" value="WH-like_DNA-bd_sf"/>
</dbReference>
<dbReference type="Gene3D" id="1.10.10.10">
    <property type="entry name" value="Winged helix-like DNA-binding domain superfamily/Winged helix DNA-binding domain"/>
    <property type="match status" value="1"/>
</dbReference>
<dbReference type="Pfam" id="PF03551">
    <property type="entry name" value="PadR"/>
    <property type="match status" value="1"/>
</dbReference>
<dbReference type="SUPFAM" id="SSF46785">
    <property type="entry name" value="Winged helix' DNA-binding domain"/>
    <property type="match status" value="1"/>
</dbReference>
<dbReference type="HOGENOM" id="CLU_063440_4_1_9"/>
<dbReference type="InterPro" id="IPR052509">
    <property type="entry name" value="Metal_resp_DNA-bind_regulator"/>
</dbReference>
<feature type="domain" description="Transcription regulator PadR N-terminal" evidence="1">
    <location>
        <begin position="24"/>
        <end position="87"/>
    </location>
</feature>
<organism evidence="2 3">
    <name type="scientific">Clostridium pasteurianum BC1</name>
    <dbReference type="NCBI Taxonomy" id="86416"/>
    <lineage>
        <taxon>Bacteria</taxon>
        <taxon>Bacillati</taxon>
        <taxon>Bacillota</taxon>
        <taxon>Clostridia</taxon>
        <taxon>Eubacteriales</taxon>
        <taxon>Clostridiaceae</taxon>
        <taxon>Clostridium</taxon>
    </lineage>
</organism>
<accession>R4K7D0</accession>
<evidence type="ECO:0000313" key="2">
    <source>
        <dbReference type="EMBL" id="AGK95520.1"/>
    </source>
</evidence>
<dbReference type="Proteomes" id="UP000013523">
    <property type="component" value="Chromosome"/>
</dbReference>
<dbReference type="eggNOG" id="COG1695">
    <property type="taxonomic scope" value="Bacteria"/>
</dbReference>
<name>R4K7D0_CLOPA</name>
<dbReference type="OrthoDB" id="9814826at2"/>
<evidence type="ECO:0000313" key="3">
    <source>
        <dbReference type="Proteomes" id="UP000013523"/>
    </source>
</evidence>
<reference evidence="2 3" key="1">
    <citation type="submission" date="2012-01" db="EMBL/GenBank/DDBJ databases">
        <title>Complete sequence of chromosome of Clostridium pasteurianum BC1.</title>
        <authorList>
            <consortium name="US DOE Joint Genome Institute"/>
            <person name="Lucas S."/>
            <person name="Han J."/>
            <person name="Lapidus A."/>
            <person name="Cheng J.-F."/>
            <person name="Goodwin L."/>
            <person name="Pitluck S."/>
            <person name="Peters L."/>
            <person name="Mikhailova N."/>
            <person name="Teshima H."/>
            <person name="Detter J.C."/>
            <person name="Han C."/>
            <person name="Tapia R."/>
            <person name="Land M."/>
            <person name="Hauser L."/>
            <person name="Kyrpides N."/>
            <person name="Ivanova N."/>
            <person name="Pagani I."/>
            <person name="Dunn J."/>
            <person name="Taghavi S."/>
            <person name="Francis A."/>
            <person name="van der Lelie D."/>
            <person name="Woyke T."/>
        </authorList>
    </citation>
    <scope>NUCLEOTIDE SEQUENCE [LARGE SCALE GENOMIC DNA]</scope>
    <source>
        <strain evidence="2 3">BC1</strain>
    </source>
</reference>
<dbReference type="InterPro" id="IPR005149">
    <property type="entry name" value="Tscrpt_reg_PadR_N"/>
</dbReference>
<keyword evidence="3" id="KW-1185">Reference proteome</keyword>
<dbReference type="AlphaFoldDB" id="R4K7D0"/>
<evidence type="ECO:0000259" key="1">
    <source>
        <dbReference type="Pfam" id="PF03551"/>
    </source>
</evidence>
<dbReference type="InterPro" id="IPR036390">
    <property type="entry name" value="WH_DNA-bd_sf"/>
</dbReference>